<dbReference type="PANTHER" id="PTHR37943:SF1">
    <property type="entry name" value="PROTEIN VES"/>
    <property type="match status" value="1"/>
</dbReference>
<dbReference type="InterPro" id="IPR011051">
    <property type="entry name" value="RmlC_Cupin_sf"/>
</dbReference>
<dbReference type="SUPFAM" id="SSF51182">
    <property type="entry name" value="RmlC-like cupins"/>
    <property type="match status" value="1"/>
</dbReference>
<dbReference type="InterPro" id="IPR010282">
    <property type="entry name" value="Uncharacterised_HutD/Ves"/>
</dbReference>
<protein>
    <recommendedName>
        <fullName evidence="3">HutD protein</fullName>
    </recommendedName>
</protein>
<dbReference type="RefSeq" id="WP_079602965.1">
    <property type="nucleotide sequence ID" value="NZ_LT670817.1"/>
</dbReference>
<gene>
    <name evidence="1" type="ORF">SAMN05443248_4104</name>
</gene>
<dbReference type="AlphaFoldDB" id="A0A1M5R7A4"/>
<organism evidence="1 2">
    <name type="scientific">Bradyrhizobium erythrophlei</name>
    <dbReference type="NCBI Taxonomy" id="1437360"/>
    <lineage>
        <taxon>Bacteria</taxon>
        <taxon>Pseudomonadati</taxon>
        <taxon>Pseudomonadota</taxon>
        <taxon>Alphaproteobacteria</taxon>
        <taxon>Hyphomicrobiales</taxon>
        <taxon>Nitrobacteraceae</taxon>
        <taxon>Bradyrhizobium</taxon>
    </lineage>
</organism>
<dbReference type="InterPro" id="IPR014710">
    <property type="entry name" value="RmlC-like_jellyroll"/>
</dbReference>
<reference evidence="1 2" key="1">
    <citation type="submission" date="2016-11" db="EMBL/GenBank/DDBJ databases">
        <authorList>
            <person name="Jaros S."/>
            <person name="Januszkiewicz K."/>
            <person name="Wedrychowicz H."/>
        </authorList>
    </citation>
    <scope>NUCLEOTIDE SEQUENCE [LARGE SCALE GENOMIC DNA]</scope>
    <source>
        <strain evidence="1 2">GAS138</strain>
    </source>
</reference>
<proteinExistence type="predicted"/>
<dbReference type="OrthoDB" id="9800082at2"/>
<dbReference type="CDD" id="cd20293">
    <property type="entry name" value="cupin_HutD_N"/>
    <property type="match status" value="1"/>
</dbReference>
<dbReference type="Gene3D" id="2.60.120.10">
    <property type="entry name" value="Jelly Rolls"/>
    <property type="match status" value="1"/>
</dbReference>
<accession>A0A1M5R7A4</accession>
<evidence type="ECO:0008006" key="3">
    <source>
        <dbReference type="Google" id="ProtNLM"/>
    </source>
</evidence>
<sequence>MKIIRAGSCRTTPWKNGGGSTTEIVAEPPGATLDDFNWRISVARVAADGPFSEFAGIDRTLAVIDGKGMMLTIGGNAPIRVERGSDPIGFAGDIPISARLTAGEITDLNVMTRRSRFRHRLRRIGQSACCEFGGNEIAVVLSLKGSTTLALDRDTATLNHGDAAILSGARKNSFRIVSIGSSDCYLVLLHEHQVI</sequence>
<dbReference type="EMBL" id="LT670817">
    <property type="protein sequence ID" value="SHH21950.1"/>
    <property type="molecule type" value="Genomic_DNA"/>
</dbReference>
<dbReference type="PANTHER" id="PTHR37943">
    <property type="entry name" value="PROTEIN VES"/>
    <property type="match status" value="1"/>
</dbReference>
<dbReference type="Pfam" id="PF05962">
    <property type="entry name" value="HutD"/>
    <property type="match status" value="1"/>
</dbReference>
<name>A0A1M5R7A4_9BRAD</name>
<evidence type="ECO:0000313" key="1">
    <source>
        <dbReference type="EMBL" id="SHH21950.1"/>
    </source>
</evidence>
<dbReference type="Proteomes" id="UP000189796">
    <property type="component" value="Chromosome I"/>
</dbReference>
<evidence type="ECO:0000313" key="2">
    <source>
        <dbReference type="Proteomes" id="UP000189796"/>
    </source>
</evidence>